<dbReference type="InterPro" id="IPR045863">
    <property type="entry name" value="CorA_TM1_TM2"/>
</dbReference>
<evidence type="ECO:0000256" key="5">
    <source>
        <dbReference type="ARBA" id="ARBA00022692"/>
    </source>
</evidence>
<keyword evidence="4 8" id="KW-1003">Cell membrane</keyword>
<dbReference type="Gene3D" id="3.30.460.20">
    <property type="entry name" value="CorA soluble domain-like"/>
    <property type="match status" value="1"/>
</dbReference>
<organism evidence="9 10">
    <name type="scientific">Petrocella atlantisensis</name>
    <dbReference type="NCBI Taxonomy" id="2173034"/>
    <lineage>
        <taxon>Bacteria</taxon>
        <taxon>Bacillati</taxon>
        <taxon>Bacillota</taxon>
        <taxon>Clostridia</taxon>
        <taxon>Lachnospirales</taxon>
        <taxon>Vallitaleaceae</taxon>
        <taxon>Petrocella</taxon>
    </lineage>
</organism>
<dbReference type="Pfam" id="PF01544">
    <property type="entry name" value="CorA"/>
    <property type="match status" value="1"/>
</dbReference>
<evidence type="ECO:0000313" key="9">
    <source>
        <dbReference type="EMBL" id="VDN48890.1"/>
    </source>
</evidence>
<dbReference type="GO" id="GO:0015087">
    <property type="term" value="F:cobalt ion transmembrane transporter activity"/>
    <property type="evidence" value="ECO:0007669"/>
    <property type="project" value="UniProtKB-UniRule"/>
</dbReference>
<keyword evidence="7 8" id="KW-0472">Membrane</keyword>
<evidence type="ECO:0000256" key="4">
    <source>
        <dbReference type="ARBA" id="ARBA00022475"/>
    </source>
</evidence>
<dbReference type="GO" id="GO:0015095">
    <property type="term" value="F:magnesium ion transmembrane transporter activity"/>
    <property type="evidence" value="ECO:0007669"/>
    <property type="project" value="UniProtKB-UniRule"/>
</dbReference>
<evidence type="ECO:0000256" key="7">
    <source>
        <dbReference type="ARBA" id="ARBA00023136"/>
    </source>
</evidence>
<evidence type="ECO:0000256" key="6">
    <source>
        <dbReference type="ARBA" id="ARBA00022989"/>
    </source>
</evidence>
<keyword evidence="6 8" id="KW-1133">Transmembrane helix</keyword>
<dbReference type="InterPro" id="IPR004488">
    <property type="entry name" value="Mg/Co-transport_prot_CorA"/>
</dbReference>
<evidence type="ECO:0000256" key="8">
    <source>
        <dbReference type="RuleBase" id="RU362010"/>
    </source>
</evidence>
<feature type="transmembrane region" description="Helical" evidence="8">
    <location>
        <begin position="297"/>
        <end position="318"/>
    </location>
</feature>
<dbReference type="EMBL" id="LR130778">
    <property type="protein sequence ID" value="VDN48890.1"/>
    <property type="molecule type" value="Genomic_DNA"/>
</dbReference>
<keyword evidence="5 8" id="KW-0812">Transmembrane</keyword>
<dbReference type="PANTHER" id="PTHR46494">
    <property type="entry name" value="CORA FAMILY METAL ION TRANSPORTER (EUROFUNG)"/>
    <property type="match status" value="1"/>
</dbReference>
<feature type="transmembrane region" description="Helical" evidence="8">
    <location>
        <begin position="330"/>
        <end position="350"/>
    </location>
</feature>
<dbReference type="Proteomes" id="UP000279029">
    <property type="component" value="Chromosome"/>
</dbReference>
<keyword evidence="8" id="KW-0406">Ion transport</keyword>
<comment type="subcellular location">
    <subcellularLocation>
        <location evidence="1">Cell membrane</location>
        <topology evidence="1">Multi-pass membrane protein</topology>
    </subcellularLocation>
    <subcellularLocation>
        <location evidence="8">Membrane</location>
        <topology evidence="8">Multi-pass membrane protein</topology>
    </subcellularLocation>
</comment>
<evidence type="ECO:0000313" key="10">
    <source>
        <dbReference type="Proteomes" id="UP000279029"/>
    </source>
</evidence>
<reference evidence="9 10" key="1">
    <citation type="submission" date="2018-09" db="EMBL/GenBank/DDBJ databases">
        <authorList>
            <person name="Postec A."/>
        </authorList>
    </citation>
    <scope>NUCLEOTIDE SEQUENCE [LARGE SCALE GENOMIC DNA]</scope>
    <source>
        <strain evidence="9">70B-A</strain>
    </source>
</reference>
<dbReference type="SUPFAM" id="SSF143865">
    <property type="entry name" value="CorA soluble domain-like"/>
    <property type="match status" value="1"/>
</dbReference>
<dbReference type="KEGG" id="cbar:PATL70BA_2979"/>
<evidence type="ECO:0000256" key="1">
    <source>
        <dbReference type="ARBA" id="ARBA00004651"/>
    </source>
</evidence>
<dbReference type="GO" id="GO:0050897">
    <property type="term" value="F:cobalt ion binding"/>
    <property type="evidence" value="ECO:0007669"/>
    <property type="project" value="TreeGrafter"/>
</dbReference>
<dbReference type="SUPFAM" id="SSF144083">
    <property type="entry name" value="Magnesium transport protein CorA, transmembrane region"/>
    <property type="match status" value="1"/>
</dbReference>
<comment type="similarity">
    <text evidence="2 8">Belongs to the CorA metal ion transporter (MIT) (TC 1.A.35) family.</text>
</comment>
<dbReference type="InterPro" id="IPR045861">
    <property type="entry name" value="CorA_cytoplasmic_dom"/>
</dbReference>
<keyword evidence="8" id="KW-0460">Magnesium</keyword>
<gene>
    <name evidence="8 9" type="primary">corA</name>
    <name evidence="9" type="ORF">PATL70BA_2979</name>
</gene>
<name>A0A3P7P5Q1_9FIRM</name>
<keyword evidence="3 8" id="KW-0813">Transport</keyword>
<dbReference type="PANTHER" id="PTHR46494:SF1">
    <property type="entry name" value="CORA FAMILY METAL ION TRANSPORTER (EUROFUNG)"/>
    <property type="match status" value="1"/>
</dbReference>
<evidence type="ECO:0000256" key="2">
    <source>
        <dbReference type="ARBA" id="ARBA00009765"/>
    </source>
</evidence>
<protein>
    <recommendedName>
        <fullName evidence="8">Magnesium transport protein CorA</fullName>
    </recommendedName>
</protein>
<dbReference type="AlphaFoldDB" id="A0A3P7P5Q1"/>
<proteinExistence type="inferred from homology"/>
<comment type="function">
    <text evidence="8">Mediates influx of magnesium ions.</text>
</comment>
<dbReference type="RefSeq" id="WP_172596257.1">
    <property type="nucleotide sequence ID" value="NZ_LR130778.1"/>
</dbReference>
<evidence type="ECO:0000256" key="3">
    <source>
        <dbReference type="ARBA" id="ARBA00022448"/>
    </source>
</evidence>
<dbReference type="InterPro" id="IPR002523">
    <property type="entry name" value="MgTranspt_CorA/ZnTranspt_ZntB"/>
</dbReference>
<sequence>MNFNNFKDPFNMILQKKRSIGEPPGTLSYTGLHTNIGVKIDVISYDHDWYQRMEITDLESLEVDDKKYWINITGLHDIELIRRIGNKFGIHHMDLEDVVHVSQRSKIELKEFYLFSIFKMIYLKNEDIHHEHVSIFVKDKVILTFQEVQGDVFEGIRKRIESGNDRIVERGIEYLYYSIIDAIVDHYFPVINQSFETFADLEVNVIETGNTDMTRIYQLRKELLYMVNAITPIHDAILIFTRESNPYFTKEDVPYYADLMDHLTQLGDSLKSYREMINSLYEMQMAEKSNALNKTMMTLTTFSVIFIPLSFLAGFFGMNFIHFPGLDYPYAIQLFIATCMTIAAGMLVYFKVKRM</sequence>
<dbReference type="NCBIfam" id="TIGR00383">
    <property type="entry name" value="corA"/>
    <property type="match status" value="1"/>
</dbReference>
<dbReference type="CDD" id="cd12828">
    <property type="entry name" value="TmCorA-like_1"/>
    <property type="match status" value="1"/>
</dbReference>
<accession>A0A3P7P5Q1</accession>
<keyword evidence="10" id="KW-1185">Reference proteome</keyword>
<dbReference type="GO" id="GO:0005886">
    <property type="term" value="C:plasma membrane"/>
    <property type="evidence" value="ECO:0007669"/>
    <property type="project" value="UniProtKB-SubCell"/>
</dbReference>
<dbReference type="Gene3D" id="1.20.58.340">
    <property type="entry name" value="Magnesium transport protein CorA, transmembrane region"/>
    <property type="match status" value="2"/>
</dbReference>
<dbReference type="GO" id="GO:0000287">
    <property type="term" value="F:magnesium ion binding"/>
    <property type="evidence" value="ECO:0007669"/>
    <property type="project" value="TreeGrafter"/>
</dbReference>